<reference evidence="6" key="2">
    <citation type="submission" date="2016-02" db="EMBL/GenBank/DDBJ databases">
        <title>Draft genome sequence of five rapidly growing Mycobacterium species.</title>
        <authorList>
            <person name="Katahira K."/>
            <person name="Gotou Y."/>
            <person name="Iida K."/>
            <person name="Ogura Y."/>
            <person name="Hayashi T."/>
        </authorList>
    </citation>
    <scope>NUCLEOTIDE SEQUENCE [LARGE SCALE GENOMIC DNA]</scope>
    <source>
        <strain evidence="6">JCM6362</strain>
    </source>
</reference>
<evidence type="ECO:0000256" key="3">
    <source>
        <dbReference type="SAM" id="MobiDB-lite"/>
    </source>
</evidence>
<dbReference type="GO" id="GO:0016020">
    <property type="term" value="C:membrane"/>
    <property type="evidence" value="ECO:0007669"/>
    <property type="project" value="UniProtKB-SubCell"/>
</dbReference>
<name>A0A117IME6_MYCTH</name>
<sequence>MEGDAGTRRLNRTTDADDAPGESLAGDPTDVTEPSTQTPEPPAEERRPSRLSGTWVAGICAALVVGAAGLAAGGYLAWRSHERSVDIARIEAAALEAAKDCVAATHAPDVESMATSQAKIIECSTGDFAVQANLYSGMLVDAYRVADASVQVSDMRAAVERHHDDGVVDVLVAMRVKVTNTAAADQEHGYRLRAQMAPEDGTYKVARLDTVTS</sequence>
<evidence type="ECO:0000313" key="6">
    <source>
        <dbReference type="Proteomes" id="UP000069654"/>
    </source>
</evidence>
<dbReference type="PANTHER" id="PTHR37042">
    <property type="entry name" value="OUTER MEMBRANE PROTEIN RV1973"/>
    <property type="match status" value="1"/>
</dbReference>
<keyword evidence="4" id="KW-1133">Transmembrane helix</keyword>
<evidence type="ECO:0000313" key="5">
    <source>
        <dbReference type="EMBL" id="GAT15084.1"/>
    </source>
</evidence>
<dbReference type="EMBL" id="BCTB01000012">
    <property type="protein sequence ID" value="GAT15084.1"/>
    <property type="molecule type" value="Genomic_DNA"/>
</dbReference>
<dbReference type="PANTHER" id="PTHR37042:SF4">
    <property type="entry name" value="OUTER MEMBRANE PROTEIN RV1973"/>
    <property type="match status" value="1"/>
</dbReference>
<reference evidence="5 6" key="1">
    <citation type="journal article" date="2016" name="Genome Announc.">
        <title>Draft Genome Sequences of Five Rapidly Growing Mycobacterium Species, M. thermoresistibile, M. fortuitum subsp. acetamidolyticum, M. canariasense, M. brisbanense, and M. novocastrense.</title>
        <authorList>
            <person name="Katahira K."/>
            <person name="Ogura Y."/>
            <person name="Gotoh Y."/>
            <person name="Hayashi T."/>
        </authorList>
    </citation>
    <scope>NUCLEOTIDE SEQUENCE [LARGE SCALE GENOMIC DNA]</scope>
    <source>
        <strain evidence="5 6">JCM6362</strain>
    </source>
</reference>
<dbReference type="RefSeq" id="WP_003924543.1">
    <property type="nucleotide sequence ID" value="NZ_BCTB01000012.1"/>
</dbReference>
<proteinExistence type="predicted"/>
<accession>A0A117IME6</accession>
<comment type="subcellular location">
    <subcellularLocation>
        <location evidence="1">Membrane</location>
    </subcellularLocation>
</comment>
<protein>
    <submittedName>
        <fullName evidence="5">MCE associated membrane protein</fullName>
    </submittedName>
</protein>
<evidence type="ECO:0000256" key="4">
    <source>
        <dbReference type="SAM" id="Phobius"/>
    </source>
</evidence>
<keyword evidence="4" id="KW-0812">Transmembrane</keyword>
<dbReference type="OMA" id="CGTDQYR"/>
<evidence type="ECO:0000256" key="1">
    <source>
        <dbReference type="ARBA" id="ARBA00004370"/>
    </source>
</evidence>
<dbReference type="Proteomes" id="UP000069654">
    <property type="component" value="Unassembled WGS sequence"/>
</dbReference>
<evidence type="ECO:0000256" key="2">
    <source>
        <dbReference type="ARBA" id="ARBA00023136"/>
    </source>
</evidence>
<dbReference type="STRING" id="1797.RMCT_2054"/>
<dbReference type="AlphaFoldDB" id="A0A117IME6"/>
<feature type="region of interest" description="Disordered" evidence="3">
    <location>
        <begin position="1"/>
        <end position="50"/>
    </location>
</feature>
<keyword evidence="2 4" id="KW-0472">Membrane</keyword>
<feature type="transmembrane region" description="Helical" evidence="4">
    <location>
        <begin position="55"/>
        <end position="78"/>
    </location>
</feature>
<dbReference type="OrthoDB" id="4616808at2"/>
<gene>
    <name evidence="5" type="ORF">RMCT_2054</name>
</gene>
<organism evidence="5 6">
    <name type="scientific">Mycolicibacterium thermoresistibile</name>
    <name type="common">Mycobacterium thermoresistibile</name>
    <dbReference type="NCBI Taxonomy" id="1797"/>
    <lineage>
        <taxon>Bacteria</taxon>
        <taxon>Bacillati</taxon>
        <taxon>Actinomycetota</taxon>
        <taxon>Actinomycetes</taxon>
        <taxon>Mycobacteriales</taxon>
        <taxon>Mycobacteriaceae</taxon>
        <taxon>Mycolicibacterium</taxon>
    </lineage>
</organism>
<comment type="caution">
    <text evidence="5">The sequence shown here is derived from an EMBL/GenBank/DDBJ whole genome shotgun (WGS) entry which is preliminary data.</text>
</comment>